<evidence type="ECO:0000256" key="1">
    <source>
        <dbReference type="ARBA" id="ARBA00007594"/>
    </source>
</evidence>
<dbReference type="InterPro" id="IPR036919">
    <property type="entry name" value="Ribo_uL30_ferredoxin-like_sf"/>
</dbReference>
<dbReference type="GO" id="GO:0006412">
    <property type="term" value="P:translation"/>
    <property type="evidence" value="ECO:0007669"/>
    <property type="project" value="UniProtKB-UniRule"/>
</dbReference>
<comment type="subunit">
    <text evidence="2 5">Part of the 50S ribosomal subunit.</text>
</comment>
<dbReference type="HAMAP" id="MF_01371_B">
    <property type="entry name" value="Ribosomal_uL30_B"/>
    <property type="match status" value="1"/>
</dbReference>
<dbReference type="InterPro" id="IPR016082">
    <property type="entry name" value="Ribosomal_uL30_ferredoxin-like"/>
</dbReference>
<dbReference type="InterPro" id="IPR005996">
    <property type="entry name" value="Ribosomal_uL30_bac-type"/>
</dbReference>
<dbReference type="PANTHER" id="PTHR15892:SF2">
    <property type="entry name" value="LARGE RIBOSOMAL SUBUNIT PROTEIN UL30M"/>
    <property type="match status" value="1"/>
</dbReference>
<dbReference type="PIRSF" id="PIRSF002211">
    <property type="entry name" value="Ribosomal_L30_bac-type"/>
    <property type="match status" value="1"/>
</dbReference>
<evidence type="ECO:0000313" key="7">
    <source>
        <dbReference type="EMBL" id="QGW29005.1"/>
    </source>
</evidence>
<dbReference type="GO" id="GO:0003735">
    <property type="term" value="F:structural constituent of ribosome"/>
    <property type="evidence" value="ECO:0007669"/>
    <property type="project" value="InterPro"/>
</dbReference>
<reference evidence="7 8" key="1">
    <citation type="submission" date="2019-11" db="EMBL/GenBank/DDBJ databases">
        <authorList>
            <person name="Im W.T."/>
        </authorList>
    </citation>
    <scope>NUCLEOTIDE SEQUENCE [LARGE SCALE GENOMIC DNA]</scope>
    <source>
        <strain evidence="7 8">SB-02</strain>
    </source>
</reference>
<sequence>MKKIKITQVKSVIDRPERQKKTMEALGLRKMHATVEKEATPQILGMVEKVLHLVKVEEVAQA</sequence>
<keyword evidence="8" id="KW-1185">Reference proteome</keyword>
<keyword evidence="3 5" id="KW-0689">Ribosomal protein</keyword>
<evidence type="ECO:0000259" key="6">
    <source>
        <dbReference type="Pfam" id="PF00327"/>
    </source>
</evidence>
<dbReference type="NCBIfam" id="TIGR01308">
    <property type="entry name" value="rpmD_bact"/>
    <property type="match status" value="1"/>
</dbReference>
<dbReference type="PANTHER" id="PTHR15892">
    <property type="entry name" value="MITOCHONDRIAL RIBOSOMAL PROTEIN L30"/>
    <property type="match status" value="1"/>
</dbReference>
<organism evidence="7 8">
    <name type="scientific">Phnomibacter ginsenosidimutans</name>
    <dbReference type="NCBI Taxonomy" id="2676868"/>
    <lineage>
        <taxon>Bacteria</taxon>
        <taxon>Pseudomonadati</taxon>
        <taxon>Bacteroidota</taxon>
        <taxon>Chitinophagia</taxon>
        <taxon>Chitinophagales</taxon>
        <taxon>Chitinophagaceae</taxon>
        <taxon>Phnomibacter</taxon>
    </lineage>
</organism>
<proteinExistence type="inferred from homology"/>
<feature type="domain" description="Large ribosomal subunit protein uL30-like ferredoxin-like fold" evidence="6">
    <location>
        <begin position="4"/>
        <end position="54"/>
    </location>
</feature>
<dbReference type="KEGG" id="fls:GLV81_13650"/>
<evidence type="ECO:0000256" key="4">
    <source>
        <dbReference type="ARBA" id="ARBA00023274"/>
    </source>
</evidence>
<dbReference type="FunFam" id="3.30.1390.20:FF:000001">
    <property type="entry name" value="50S ribosomal protein L30"/>
    <property type="match status" value="1"/>
</dbReference>
<evidence type="ECO:0000256" key="5">
    <source>
        <dbReference type="HAMAP-Rule" id="MF_01371"/>
    </source>
</evidence>
<protein>
    <recommendedName>
        <fullName evidence="5">Large ribosomal subunit protein uL30</fullName>
    </recommendedName>
</protein>
<dbReference type="SUPFAM" id="SSF55129">
    <property type="entry name" value="Ribosomal protein L30p/L7e"/>
    <property type="match status" value="1"/>
</dbReference>
<dbReference type="EMBL" id="CP046566">
    <property type="protein sequence ID" value="QGW29005.1"/>
    <property type="molecule type" value="Genomic_DNA"/>
</dbReference>
<accession>A0A6I6GKN9</accession>
<evidence type="ECO:0000256" key="3">
    <source>
        <dbReference type="ARBA" id="ARBA00022980"/>
    </source>
</evidence>
<evidence type="ECO:0000256" key="2">
    <source>
        <dbReference type="ARBA" id="ARBA00011838"/>
    </source>
</evidence>
<name>A0A6I6GKN9_9BACT</name>
<dbReference type="Gene3D" id="3.30.1390.20">
    <property type="entry name" value="Ribosomal protein L30, ferredoxin-like fold domain"/>
    <property type="match status" value="1"/>
</dbReference>
<dbReference type="CDD" id="cd01658">
    <property type="entry name" value="Ribosomal_L30"/>
    <property type="match status" value="1"/>
</dbReference>
<keyword evidence="4 5" id="KW-0687">Ribonucleoprotein</keyword>
<dbReference type="GO" id="GO:0022625">
    <property type="term" value="C:cytosolic large ribosomal subunit"/>
    <property type="evidence" value="ECO:0007669"/>
    <property type="project" value="TreeGrafter"/>
</dbReference>
<comment type="similarity">
    <text evidence="1 5">Belongs to the universal ribosomal protein uL30 family.</text>
</comment>
<dbReference type="Proteomes" id="UP000426027">
    <property type="component" value="Chromosome"/>
</dbReference>
<gene>
    <name evidence="5 7" type="primary">rpmD</name>
    <name evidence="7" type="ORF">GLV81_13650</name>
</gene>
<dbReference type="AlphaFoldDB" id="A0A6I6GKN9"/>
<evidence type="ECO:0000313" key="8">
    <source>
        <dbReference type="Proteomes" id="UP000426027"/>
    </source>
</evidence>
<dbReference type="Pfam" id="PF00327">
    <property type="entry name" value="Ribosomal_L30"/>
    <property type="match status" value="1"/>
</dbReference>
<dbReference type="RefSeq" id="WP_157479358.1">
    <property type="nucleotide sequence ID" value="NZ_CP046566.1"/>
</dbReference>